<sequence>MSKKVISIQSRIERQTICYIK</sequence>
<dbReference type="EMBL" id="GGEC01080158">
    <property type="protein sequence ID" value="MBX60642.1"/>
    <property type="molecule type" value="Transcribed_RNA"/>
</dbReference>
<proteinExistence type="predicted"/>
<organism evidence="1">
    <name type="scientific">Rhizophora mucronata</name>
    <name type="common">Asiatic mangrove</name>
    <dbReference type="NCBI Taxonomy" id="61149"/>
    <lineage>
        <taxon>Eukaryota</taxon>
        <taxon>Viridiplantae</taxon>
        <taxon>Streptophyta</taxon>
        <taxon>Embryophyta</taxon>
        <taxon>Tracheophyta</taxon>
        <taxon>Spermatophyta</taxon>
        <taxon>Magnoliopsida</taxon>
        <taxon>eudicotyledons</taxon>
        <taxon>Gunneridae</taxon>
        <taxon>Pentapetalae</taxon>
        <taxon>rosids</taxon>
        <taxon>fabids</taxon>
        <taxon>Malpighiales</taxon>
        <taxon>Rhizophoraceae</taxon>
        <taxon>Rhizophora</taxon>
    </lineage>
</organism>
<evidence type="ECO:0000313" key="1">
    <source>
        <dbReference type="EMBL" id="MBX60642.1"/>
    </source>
</evidence>
<reference evidence="1" key="1">
    <citation type="submission" date="2018-02" db="EMBL/GenBank/DDBJ databases">
        <title>Rhizophora mucronata_Transcriptome.</title>
        <authorList>
            <person name="Meera S.P."/>
            <person name="Sreeshan A."/>
            <person name="Augustine A."/>
        </authorList>
    </citation>
    <scope>NUCLEOTIDE SEQUENCE</scope>
    <source>
        <tissue evidence="1">Leaf</tissue>
    </source>
</reference>
<dbReference type="AlphaFoldDB" id="A0A2P2Q120"/>
<name>A0A2P2Q120_RHIMU</name>
<accession>A0A2P2Q120</accession>
<protein>
    <submittedName>
        <fullName evidence="1">Uncharacterized protein</fullName>
    </submittedName>
</protein>